<keyword evidence="1" id="KW-0472">Membrane</keyword>
<evidence type="ECO:0000313" key="3">
    <source>
        <dbReference type="Proteomes" id="UP001198983"/>
    </source>
</evidence>
<evidence type="ECO:0000256" key="1">
    <source>
        <dbReference type="SAM" id="Phobius"/>
    </source>
</evidence>
<sequence>MKMQNKYKIMLIVLIFITINLYLIFKPAFIFSDENISNKISSNYLEKQGSLSDYQINSSKIFNTNKGTFVETRYNVKPKALVYNEWNAGNGVEGYNGWLINKSTCIRYQKIGFMYITIESFTEL</sequence>
<keyword evidence="1" id="KW-1133">Transmembrane helix</keyword>
<name>A0AAX2ZED1_9FIRM</name>
<dbReference type="Proteomes" id="UP001198983">
    <property type="component" value="Chromosome"/>
</dbReference>
<dbReference type="KEGG" id="tem:JW646_19015"/>
<organism evidence="2 3">
    <name type="scientific">Terrisporobacter hibernicus</name>
    <dbReference type="NCBI Taxonomy" id="2813371"/>
    <lineage>
        <taxon>Bacteria</taxon>
        <taxon>Bacillati</taxon>
        <taxon>Bacillota</taxon>
        <taxon>Clostridia</taxon>
        <taxon>Peptostreptococcales</taxon>
        <taxon>Peptostreptococcaceae</taxon>
        <taxon>Terrisporobacter</taxon>
    </lineage>
</organism>
<accession>A0AAX2ZED1</accession>
<feature type="transmembrane region" description="Helical" evidence="1">
    <location>
        <begin position="7"/>
        <end position="25"/>
    </location>
</feature>
<proteinExistence type="predicted"/>
<dbReference type="RefSeq" id="WP_148556804.1">
    <property type="nucleotide sequence ID" value="NZ_CP081135.1"/>
</dbReference>
<keyword evidence="1" id="KW-0812">Transmembrane</keyword>
<evidence type="ECO:0000313" key="2">
    <source>
        <dbReference type="EMBL" id="UEL47684.1"/>
    </source>
</evidence>
<dbReference type="EMBL" id="CP081135">
    <property type="protein sequence ID" value="UEL47684.1"/>
    <property type="molecule type" value="Genomic_DNA"/>
</dbReference>
<gene>
    <name evidence="2" type="ORF">JW646_19015</name>
</gene>
<reference evidence="2 3" key="1">
    <citation type="journal article" date="2023" name="Int. J. Syst. Evol. Microbiol.">
        <title>Terrisporobacter hibernicus sp. nov., isolated from bovine faeces in Northern Ireland.</title>
        <authorList>
            <person name="Mitchell M."/>
            <person name="Nguyen S.V."/>
            <person name="Connor M."/>
            <person name="Fairley D.J."/>
            <person name="Donoghue O."/>
            <person name="Marshall H."/>
            <person name="Koolman L."/>
            <person name="McMullan G."/>
            <person name="Schaffer K.E."/>
            <person name="McGrath J.W."/>
            <person name="Fanning S."/>
        </authorList>
    </citation>
    <scope>NUCLEOTIDE SEQUENCE [LARGE SCALE GENOMIC DNA]</scope>
    <source>
        <strain evidence="2 3">MCA3</strain>
    </source>
</reference>
<keyword evidence="3" id="KW-1185">Reference proteome</keyword>
<protein>
    <submittedName>
        <fullName evidence="2">Uncharacterized protein</fullName>
    </submittedName>
</protein>
<dbReference type="AlphaFoldDB" id="A0AAX2ZED1"/>